<reference evidence="1 2" key="1">
    <citation type="submission" date="2014-11" db="EMBL/GenBank/DDBJ databases">
        <authorList>
            <person name="Zhu J."/>
            <person name="Qi W."/>
            <person name="Song R."/>
        </authorList>
    </citation>
    <scope>NUCLEOTIDE SEQUENCE [LARGE SCALE GENOMIC DNA]</scope>
</reference>
<dbReference type="AlphaFoldDB" id="A0A0G4GKH1"/>
<evidence type="ECO:0000313" key="1">
    <source>
        <dbReference type="EMBL" id="CEM30519.1"/>
    </source>
</evidence>
<sequence>MAEIIAVGMGLWQCYASVKLLCSTANIVKDVSSGNRPKATDVVRVAMGVFGISIEIEPLEALVDAVAEPVAERVADAAAAIEEHVPGLLPQMVRTGVRAHGLAEQEAWLGLEAGHQTQLPALGSVDTDLVLTKVADVAGGATRFVLQNQDEIPMVRNAFEKLIAKGFEIADWDKTVVLMAAGWADRAAAARSVTTTRKATPELPGLQAAWLLASDRAKILFDAFGVPPFYGGTTPGRLRRHHLVGGISKLTDEQFDAWADGKESIDFARCVAVMLEMVIMCFDMCAVCDRHLLDEKAVAAPCKPTGKNKHYRQTSMGWTCPQCGGTLVLTKAAAGTMCFGCRSVVTSGVPVYHCRTCPDTLLVGLCTRCEAARGFVRTCPKGHHLIQKDMKLDRKCQGCPNYMSNCHRCSVCEYNLCQTCIRPNRSLNSS</sequence>
<protein>
    <submittedName>
        <fullName evidence="1">Uncharacterized protein</fullName>
    </submittedName>
</protein>
<keyword evidence="2" id="KW-1185">Reference proteome</keyword>
<gene>
    <name evidence="1" type="ORF">Vbra_18108</name>
</gene>
<dbReference type="EMBL" id="CDMY01000698">
    <property type="protein sequence ID" value="CEM30519.1"/>
    <property type="molecule type" value="Genomic_DNA"/>
</dbReference>
<evidence type="ECO:0000313" key="2">
    <source>
        <dbReference type="Proteomes" id="UP000041254"/>
    </source>
</evidence>
<proteinExistence type="predicted"/>
<organism evidence="1 2">
    <name type="scientific">Vitrella brassicaformis (strain CCMP3155)</name>
    <dbReference type="NCBI Taxonomy" id="1169540"/>
    <lineage>
        <taxon>Eukaryota</taxon>
        <taxon>Sar</taxon>
        <taxon>Alveolata</taxon>
        <taxon>Colpodellida</taxon>
        <taxon>Vitrellaceae</taxon>
        <taxon>Vitrella</taxon>
    </lineage>
</organism>
<accession>A0A0G4GKH1</accession>
<dbReference type="InParanoid" id="A0A0G4GKH1"/>
<name>A0A0G4GKH1_VITBC</name>
<dbReference type="Proteomes" id="UP000041254">
    <property type="component" value="Unassembled WGS sequence"/>
</dbReference>
<dbReference type="VEuPathDB" id="CryptoDB:Vbra_18108"/>